<reference evidence="3 4" key="1">
    <citation type="journal article" date="2010" name="Stand. Genomic Sci.">
        <title>Complete genome sequence of Acetohalobium arabaticum type strain (Z-7288).</title>
        <authorList>
            <person name="Sikorski J."/>
            <person name="Lapidus A."/>
            <person name="Chertkov O."/>
            <person name="Lucas S."/>
            <person name="Copeland A."/>
            <person name="Glavina Del Rio T."/>
            <person name="Nolan M."/>
            <person name="Tice H."/>
            <person name="Cheng J.F."/>
            <person name="Han C."/>
            <person name="Brambilla E."/>
            <person name="Pitluck S."/>
            <person name="Liolios K."/>
            <person name="Ivanova N."/>
            <person name="Mavromatis K."/>
            <person name="Mikhailova N."/>
            <person name="Pati A."/>
            <person name="Bruce D."/>
            <person name="Detter C."/>
            <person name="Tapia R."/>
            <person name="Goodwin L."/>
            <person name="Chen A."/>
            <person name="Palaniappan K."/>
            <person name="Land M."/>
            <person name="Hauser L."/>
            <person name="Chang Y.J."/>
            <person name="Jeffries C.D."/>
            <person name="Rohde M."/>
            <person name="Goker M."/>
            <person name="Spring S."/>
            <person name="Woyke T."/>
            <person name="Bristow J."/>
            <person name="Eisen J.A."/>
            <person name="Markowitz V."/>
            <person name="Hugenholtz P."/>
            <person name="Kyrpides N.C."/>
            <person name="Klenk H.P."/>
        </authorList>
    </citation>
    <scope>NUCLEOTIDE SEQUENCE [LARGE SCALE GENOMIC DNA]</scope>
    <source>
        <strain evidence="4">ATCC 49924 / DSM 5501 / Z-7288</strain>
    </source>
</reference>
<evidence type="ECO:0000313" key="4">
    <source>
        <dbReference type="Proteomes" id="UP000001661"/>
    </source>
</evidence>
<dbReference type="PANTHER" id="PTHR37478:SF2">
    <property type="entry name" value="UPF0251 PROTEIN TK0562"/>
    <property type="match status" value="1"/>
</dbReference>
<gene>
    <name evidence="3" type="ordered locus">Acear_1790</name>
</gene>
<evidence type="ECO:0000256" key="2">
    <source>
        <dbReference type="HAMAP-Rule" id="MF_00674"/>
    </source>
</evidence>
<keyword evidence="4" id="KW-1185">Reference proteome</keyword>
<accession>D9QS04</accession>
<dbReference type="Pfam" id="PF02001">
    <property type="entry name" value="DUF134"/>
    <property type="match status" value="1"/>
</dbReference>
<dbReference type="AlphaFoldDB" id="D9QS04"/>
<comment type="similarity">
    <text evidence="1 2">Belongs to the UPF0251 family.</text>
</comment>
<dbReference type="HAMAP" id="MF_00674">
    <property type="entry name" value="UPF0251"/>
    <property type="match status" value="1"/>
</dbReference>
<evidence type="ECO:0000256" key="1">
    <source>
        <dbReference type="ARBA" id="ARBA00009350"/>
    </source>
</evidence>
<dbReference type="KEGG" id="aar:Acear_1790"/>
<dbReference type="eggNOG" id="COG1342">
    <property type="taxonomic scope" value="Bacteria"/>
</dbReference>
<dbReference type="InterPro" id="IPR036388">
    <property type="entry name" value="WH-like_DNA-bd_sf"/>
</dbReference>
<organism evidence="3 4">
    <name type="scientific">Acetohalobium arabaticum (strain ATCC 49924 / DSM 5501 / Z-7288)</name>
    <dbReference type="NCBI Taxonomy" id="574087"/>
    <lineage>
        <taxon>Bacteria</taxon>
        <taxon>Bacillati</taxon>
        <taxon>Bacillota</taxon>
        <taxon>Clostridia</taxon>
        <taxon>Halanaerobiales</taxon>
        <taxon>Halobacteroidaceae</taxon>
        <taxon>Acetohalobium</taxon>
    </lineage>
</organism>
<dbReference type="HOGENOM" id="CLU_094511_0_1_9"/>
<evidence type="ECO:0000313" key="3">
    <source>
        <dbReference type="EMBL" id="ADL13295.1"/>
    </source>
</evidence>
<dbReference type="STRING" id="574087.Acear_1790"/>
<dbReference type="RefSeq" id="WP_013278740.1">
    <property type="nucleotide sequence ID" value="NC_014378.1"/>
</dbReference>
<dbReference type="SUPFAM" id="SSF88659">
    <property type="entry name" value="Sigma3 and sigma4 domains of RNA polymerase sigma factors"/>
    <property type="match status" value="1"/>
</dbReference>
<name>D9QS04_ACEAZ</name>
<dbReference type="Gene3D" id="1.10.10.10">
    <property type="entry name" value="Winged helix-like DNA-binding domain superfamily/Winged helix DNA-binding domain"/>
    <property type="match status" value="1"/>
</dbReference>
<dbReference type="InterPro" id="IPR013324">
    <property type="entry name" value="RNA_pol_sigma_r3/r4-like"/>
</dbReference>
<dbReference type="Proteomes" id="UP000001661">
    <property type="component" value="Chromosome"/>
</dbReference>
<dbReference type="InterPro" id="IPR002852">
    <property type="entry name" value="UPF0251"/>
</dbReference>
<dbReference type="PANTHER" id="PTHR37478">
    <property type="match status" value="1"/>
</dbReference>
<dbReference type="OrthoDB" id="280278at2"/>
<proteinExistence type="inferred from homology"/>
<sequence>MGRPPKERRVGYIPEVKFFKPVGIPKRELKEVSLTIEEVEAIRLKDKEDLTQQEASERMEVSRPTFQRILTEARKKITDALIEGKSLKFRGGNYRFKPRCAKCGSDFNPKQKNGRHRWGQQVCPQCD</sequence>
<dbReference type="EMBL" id="CP002105">
    <property type="protein sequence ID" value="ADL13295.1"/>
    <property type="molecule type" value="Genomic_DNA"/>
</dbReference>
<protein>
    <recommendedName>
        <fullName evidence="2">UPF0251 protein Acear_1790</fullName>
    </recommendedName>
</protein>